<organism evidence="3">
    <name type="scientific">Trichuris suis</name>
    <name type="common">pig whipworm</name>
    <dbReference type="NCBI Taxonomy" id="68888"/>
    <lineage>
        <taxon>Eukaryota</taxon>
        <taxon>Metazoa</taxon>
        <taxon>Ecdysozoa</taxon>
        <taxon>Nematoda</taxon>
        <taxon>Enoplea</taxon>
        <taxon>Dorylaimia</taxon>
        <taxon>Trichinellida</taxon>
        <taxon>Trichuridae</taxon>
        <taxon>Trichuris</taxon>
    </lineage>
</organism>
<dbReference type="EMBL" id="KL367525">
    <property type="protein sequence ID" value="KFD66437.1"/>
    <property type="molecule type" value="Genomic_DNA"/>
</dbReference>
<proteinExistence type="predicted"/>
<sequence>MPLISIHSSARTAEASNDACVPALTSKQMFAGRRSKSKRSITGPLASRNASPARYISRRA</sequence>
<dbReference type="EMBL" id="KL363218">
    <property type="protein sequence ID" value="KFD53342.1"/>
    <property type="molecule type" value="Genomic_DNA"/>
</dbReference>
<evidence type="ECO:0000313" key="2">
    <source>
        <dbReference type="EMBL" id="KFD53342.1"/>
    </source>
</evidence>
<protein>
    <submittedName>
        <fullName evidence="3">Uncharacterized protein</fullName>
    </submittedName>
</protein>
<accession>A0A085NAE1</accession>
<reference evidence="3 4" key="1">
    <citation type="journal article" date="2014" name="Nat. Genet.">
        <title>Genome and transcriptome of the porcine whipworm Trichuris suis.</title>
        <authorList>
            <person name="Jex A.R."/>
            <person name="Nejsum P."/>
            <person name="Schwarz E.M."/>
            <person name="Hu L."/>
            <person name="Young N.D."/>
            <person name="Hall R.S."/>
            <person name="Korhonen P.K."/>
            <person name="Liao S."/>
            <person name="Thamsborg S."/>
            <person name="Xia J."/>
            <person name="Xu P."/>
            <person name="Wang S."/>
            <person name="Scheerlinck J.P."/>
            <person name="Hofmann A."/>
            <person name="Sternberg P.W."/>
            <person name="Wang J."/>
            <person name="Gasser R.B."/>
        </authorList>
    </citation>
    <scope>NUCLEOTIDE SEQUENCE [LARGE SCALE GENOMIC DNA]</scope>
    <source>
        <strain evidence="3">DCEP-RM93F</strain>
        <strain evidence="2">DCEP-RM93M</strain>
    </source>
</reference>
<dbReference type="AlphaFoldDB" id="A0A085NAE1"/>
<evidence type="ECO:0000313" key="4">
    <source>
        <dbReference type="Proteomes" id="UP000030764"/>
    </source>
</evidence>
<dbReference type="Proteomes" id="UP000030758">
    <property type="component" value="Unassembled WGS sequence"/>
</dbReference>
<feature type="region of interest" description="Disordered" evidence="1">
    <location>
        <begin position="30"/>
        <end position="60"/>
    </location>
</feature>
<evidence type="ECO:0000256" key="1">
    <source>
        <dbReference type="SAM" id="MobiDB-lite"/>
    </source>
</evidence>
<name>A0A085NAE1_9BILA</name>
<dbReference type="Proteomes" id="UP000030764">
    <property type="component" value="Unassembled WGS sequence"/>
</dbReference>
<gene>
    <name evidence="2" type="ORF">M513_05823</name>
    <name evidence="3" type="ORF">M514_05823</name>
</gene>
<keyword evidence="4" id="KW-1185">Reference proteome</keyword>
<evidence type="ECO:0000313" key="3">
    <source>
        <dbReference type="EMBL" id="KFD66437.1"/>
    </source>
</evidence>